<dbReference type="AlphaFoldDB" id="A0A2Z7A1B3"/>
<gene>
    <name evidence="1" type="ORF">F511_19578</name>
</gene>
<organism evidence="1 2">
    <name type="scientific">Dorcoceras hygrometricum</name>
    <dbReference type="NCBI Taxonomy" id="472368"/>
    <lineage>
        <taxon>Eukaryota</taxon>
        <taxon>Viridiplantae</taxon>
        <taxon>Streptophyta</taxon>
        <taxon>Embryophyta</taxon>
        <taxon>Tracheophyta</taxon>
        <taxon>Spermatophyta</taxon>
        <taxon>Magnoliopsida</taxon>
        <taxon>eudicotyledons</taxon>
        <taxon>Gunneridae</taxon>
        <taxon>Pentapetalae</taxon>
        <taxon>asterids</taxon>
        <taxon>lamiids</taxon>
        <taxon>Lamiales</taxon>
        <taxon>Gesneriaceae</taxon>
        <taxon>Didymocarpoideae</taxon>
        <taxon>Trichosporeae</taxon>
        <taxon>Loxocarpinae</taxon>
        <taxon>Dorcoceras</taxon>
    </lineage>
</organism>
<sequence>MLHGAAFLDGLEVGNAGRHDPRHRLHHRHANAVAELAIRLRVAHDNLEGIGKPHQTCAFARGQAARTLALAPMNQDFAAVLEVACGQGARVVIHTRLDQSETKTVASGLVLGRIVLQVLPQSWRQRVLRRHLGLRAGGEVTLQLFGTILGMQDAGDVPPHIRQLQVVPREIRVLTESHDDDAFAVLRDKVLCVDHAVMHLVSQLVFQHILDDPERVALVVTYKVFHVLQQERLGALGTQDVLDLEEQRALRGALEAMRPSQRVFLAHAGNRKRLARKSGQQHVMIGDVLHRHLGDIALKRMVVAEVVLIGLFRPIVPLAGEHARAAGTLEPHADAADTGEQVNESERAGRGVVLVIHAQYLLQGCNGHSWAAGHTLLPARNGFCRGGQSVGQRLLGHAFTRLPEQVKRIGRGHAGGLRWELLRTVCPMAFPPSRTEWPPHRNNARLVQSPQLTRRMDTPWGPLAGLDPDNRDLALQILQSDKHQLLEGLVVENTFDQLVLPLATVTPRRLVPLDVATVVAQSDGDGRRLFFVWSQNPGAVIGLRRYLMALSRLGDVYLVTYSGTTFTAQHRPQGLKSSDIEPLHDLLRRLTGNSPSISEVDLTVRDRDRQMTAFWGYLNTTYPGRELWNKVVLFRLLINHGIQPFFSSVWNLDRICLFDDQLWMFEVKHKFPFVSNQRLVFGLNVGELSLMNDLDKVSVRILHALIVKPVWSKDVGSMYLHSDLTMRERAAVIGFVMNRDRINQLASSRSGSSPSHTVLTGRGRLSYKTIPAEDFRFLGAFSDGAQPLSANLASLLDGGTLPAVTDSLLRRLRVQMPATEP</sequence>
<proteinExistence type="predicted"/>
<evidence type="ECO:0000313" key="2">
    <source>
        <dbReference type="Proteomes" id="UP000250235"/>
    </source>
</evidence>
<dbReference type="EMBL" id="KV020100">
    <property type="protein sequence ID" value="KZV15398.1"/>
    <property type="molecule type" value="Genomic_DNA"/>
</dbReference>
<protein>
    <submittedName>
        <fullName evidence="1">Tetratricopeptide repeat (TPR)-like superfamily protein</fullName>
    </submittedName>
</protein>
<evidence type="ECO:0000313" key="1">
    <source>
        <dbReference type="EMBL" id="KZV15398.1"/>
    </source>
</evidence>
<accession>A0A2Z7A1B3</accession>
<reference evidence="1 2" key="1">
    <citation type="journal article" date="2015" name="Proc. Natl. Acad. Sci. U.S.A.">
        <title>The resurrection genome of Boea hygrometrica: A blueprint for survival of dehydration.</title>
        <authorList>
            <person name="Xiao L."/>
            <person name="Yang G."/>
            <person name="Zhang L."/>
            <person name="Yang X."/>
            <person name="Zhao S."/>
            <person name="Ji Z."/>
            <person name="Zhou Q."/>
            <person name="Hu M."/>
            <person name="Wang Y."/>
            <person name="Chen M."/>
            <person name="Xu Y."/>
            <person name="Jin H."/>
            <person name="Xiao X."/>
            <person name="Hu G."/>
            <person name="Bao F."/>
            <person name="Hu Y."/>
            <person name="Wan P."/>
            <person name="Li L."/>
            <person name="Deng X."/>
            <person name="Kuang T."/>
            <person name="Xiang C."/>
            <person name="Zhu J.K."/>
            <person name="Oliver M.J."/>
            <person name="He Y."/>
        </authorList>
    </citation>
    <scope>NUCLEOTIDE SEQUENCE [LARGE SCALE GENOMIC DNA]</scope>
    <source>
        <strain evidence="2">cv. XS01</strain>
    </source>
</reference>
<keyword evidence="2" id="KW-1185">Reference proteome</keyword>
<dbReference type="Proteomes" id="UP000250235">
    <property type="component" value="Unassembled WGS sequence"/>
</dbReference>
<name>A0A2Z7A1B3_9LAMI</name>